<reference evidence="2 3" key="1">
    <citation type="submission" date="2024-01" db="EMBL/GenBank/DDBJ databases">
        <title>Genome insights into Plantactinospora veratri sp. nov.</title>
        <authorList>
            <person name="Wang L."/>
        </authorList>
    </citation>
    <scope>NUCLEOTIDE SEQUENCE [LARGE SCALE GENOMIC DNA]</scope>
    <source>
        <strain evidence="2 3">NEAU-FHS4</strain>
    </source>
</reference>
<name>A0ABU7S6S6_9ACTN</name>
<evidence type="ECO:0000313" key="2">
    <source>
        <dbReference type="EMBL" id="MEE6305562.1"/>
    </source>
</evidence>
<comment type="caution">
    <text evidence="2">The sequence shown here is derived from an EMBL/GenBank/DDBJ whole genome shotgun (WGS) entry which is preliminary data.</text>
</comment>
<dbReference type="Proteomes" id="UP001339911">
    <property type="component" value="Unassembled WGS sequence"/>
</dbReference>
<sequence>MSGPRNRIRSISSASRVPGHRPRYAPEQLAVLFDYFARAAPAFTRATEEIRRTTAERRRRR</sequence>
<dbReference type="EMBL" id="JAZGQL010000001">
    <property type="protein sequence ID" value="MEE6305562.1"/>
    <property type="molecule type" value="Genomic_DNA"/>
</dbReference>
<protein>
    <submittedName>
        <fullName evidence="2">Uncharacterized protein</fullName>
    </submittedName>
</protein>
<dbReference type="RefSeq" id="WP_331205939.1">
    <property type="nucleotide sequence ID" value="NZ_JAZGQL010000001.1"/>
</dbReference>
<gene>
    <name evidence="2" type="ORF">V1634_01780</name>
</gene>
<keyword evidence="3" id="KW-1185">Reference proteome</keyword>
<proteinExistence type="predicted"/>
<evidence type="ECO:0000256" key="1">
    <source>
        <dbReference type="SAM" id="MobiDB-lite"/>
    </source>
</evidence>
<accession>A0ABU7S6S6</accession>
<organism evidence="2 3">
    <name type="scientific">Plantactinospora veratri</name>
    <dbReference type="NCBI Taxonomy" id="1436122"/>
    <lineage>
        <taxon>Bacteria</taxon>
        <taxon>Bacillati</taxon>
        <taxon>Actinomycetota</taxon>
        <taxon>Actinomycetes</taxon>
        <taxon>Micromonosporales</taxon>
        <taxon>Micromonosporaceae</taxon>
        <taxon>Plantactinospora</taxon>
    </lineage>
</organism>
<evidence type="ECO:0000313" key="3">
    <source>
        <dbReference type="Proteomes" id="UP001339911"/>
    </source>
</evidence>
<feature type="region of interest" description="Disordered" evidence="1">
    <location>
        <begin position="1"/>
        <end position="22"/>
    </location>
</feature>